<dbReference type="InterPro" id="IPR036465">
    <property type="entry name" value="vWFA_dom_sf"/>
</dbReference>
<comment type="caution">
    <text evidence="3">The sequence shown here is derived from an EMBL/GenBank/DDBJ whole genome shotgun (WGS) entry which is preliminary data.</text>
</comment>
<feature type="compositionally biased region" description="Polar residues" evidence="1">
    <location>
        <begin position="758"/>
        <end position="787"/>
    </location>
</feature>
<dbReference type="InterPro" id="IPR002035">
    <property type="entry name" value="VWF_A"/>
</dbReference>
<dbReference type="Gene3D" id="3.40.50.410">
    <property type="entry name" value="von Willebrand factor, type A domain"/>
    <property type="match status" value="1"/>
</dbReference>
<feature type="compositionally biased region" description="Polar residues" evidence="1">
    <location>
        <begin position="730"/>
        <end position="750"/>
    </location>
</feature>
<evidence type="ECO:0000256" key="1">
    <source>
        <dbReference type="SAM" id="MobiDB-lite"/>
    </source>
</evidence>
<proteinExistence type="predicted"/>
<accession>A0A9Q0MBS9</accession>
<feature type="region of interest" description="Disordered" evidence="1">
    <location>
        <begin position="650"/>
        <end position="787"/>
    </location>
</feature>
<evidence type="ECO:0000259" key="2">
    <source>
        <dbReference type="PROSITE" id="PS50234"/>
    </source>
</evidence>
<gene>
    <name evidence="3" type="ORF">RDWZM_001089</name>
</gene>
<dbReference type="GO" id="GO:0034472">
    <property type="term" value="P:snRNA 3'-end processing"/>
    <property type="evidence" value="ECO:0007669"/>
    <property type="project" value="TreeGrafter"/>
</dbReference>
<dbReference type="OMA" id="LNQNHYG"/>
<keyword evidence="4" id="KW-1185">Reference proteome</keyword>
<evidence type="ECO:0000313" key="3">
    <source>
        <dbReference type="EMBL" id="KAJ6222544.1"/>
    </source>
</evidence>
<feature type="compositionally biased region" description="Pro residues" evidence="1">
    <location>
        <begin position="696"/>
        <end position="706"/>
    </location>
</feature>
<dbReference type="GO" id="GO:0032039">
    <property type="term" value="C:integrator complex"/>
    <property type="evidence" value="ECO:0007669"/>
    <property type="project" value="TreeGrafter"/>
</dbReference>
<dbReference type="SUPFAM" id="SSF53300">
    <property type="entry name" value="vWA-like"/>
    <property type="match status" value="1"/>
</dbReference>
<organism evidence="3 4">
    <name type="scientific">Blomia tropicalis</name>
    <name type="common">Mite</name>
    <dbReference type="NCBI Taxonomy" id="40697"/>
    <lineage>
        <taxon>Eukaryota</taxon>
        <taxon>Metazoa</taxon>
        <taxon>Ecdysozoa</taxon>
        <taxon>Arthropoda</taxon>
        <taxon>Chelicerata</taxon>
        <taxon>Arachnida</taxon>
        <taxon>Acari</taxon>
        <taxon>Acariformes</taxon>
        <taxon>Sarcoptiformes</taxon>
        <taxon>Astigmata</taxon>
        <taxon>Glycyphagoidea</taxon>
        <taxon>Echimyopodidae</taxon>
        <taxon>Blomia</taxon>
    </lineage>
</organism>
<evidence type="ECO:0000313" key="4">
    <source>
        <dbReference type="Proteomes" id="UP001142055"/>
    </source>
</evidence>
<dbReference type="PANTHER" id="PTHR12957">
    <property type="entry name" value="DEAD/H BOX POLYPEPTIDE 26/DICE1-RELATED"/>
    <property type="match status" value="1"/>
</dbReference>
<dbReference type="PANTHER" id="PTHR12957:SF2">
    <property type="entry name" value="INTEGRATOR COMPLEX SUBUNIT 6"/>
    <property type="match status" value="1"/>
</dbReference>
<protein>
    <recommendedName>
        <fullName evidence="2">VWFA domain-containing protein</fullName>
    </recommendedName>
</protein>
<dbReference type="FunFam" id="3.40.50.410:FF:000010">
    <property type="entry name" value="Integrator complex subunit 6 like"/>
    <property type="match status" value="1"/>
</dbReference>
<dbReference type="CDD" id="cd00198">
    <property type="entry name" value="vWFA"/>
    <property type="match status" value="1"/>
</dbReference>
<sequence>MTIILFLIDTSGSMNQRTHFGARPTLLDVTKETVEKFIKMRQRDSAARGDRYMLLTFDDVPFNIKAGWKESHAAFMNELKNLTANGMTTFGPALRNAFDYLNINRMQTGIDFYGTGRYPYFLEMAIIIAITDGARYTTCTNVQRELFLPVTTNCPGSEFTNEPFRWDQRLFSIVLRLSGTYTADPPITNGTTNYVVPCDESSINDMCEVTGGRSFCVTSQRALTASLEQLISRLNIGVMMKFEKVGPDPPMIIPNEDVTEVNNQRNWFSTRSLILVHSGMKGYSVGHWPIPEAYWPDLAIQSFPPRSAHPVIKFTCTNSDPAVIDNLPFDKYELDPSPLTQYILSRKQPNIAWQVYISNSQRNSELGQPFGYLKASTNLTCVNLFVLPYNYPVLLPMLDELLKIHQGKPTREWRQQFESYIKSIPIYYASPLRRAMQRMGANSALVPESLDTYSSVTVQNLIRRYKGLAKNEFEKLASAVGTQKAIGIEWPRISSTSLFASNYNNNRKSNIVDYCTNPSLRNAFYGLQTEIPDFSGFVVRYKEKLNSRSKVQCYRNAFDISRDDLVDQAYKFRRNFFQKQTSLIKYQDEDQIHSLPVSQMGNYQEYLKRMPIPLRELEALPTRQHMFGNPFKLERKNVMMIDEADFEMTVGNNGSGNGSKQSSKRSLPDTFAKGGSMAKRKPGPLPRDFQYRPSPLRSPMPSPPQSPSQSAMYSPPSSPSIHLSSPQPFSPNSMVSYSSQTSPNHYSPNNVQPPPNMKPQNGLQYNKPPTQVNVKPSQSIPPGTFGSMPSNVVVTRIMPNNIIINDVSNNNNNSMNTSSLDLHKLNRQQHPSIMIGSHPLHHLNKKSAQLNQILNANGAIPIGKPVNTSQFENSGEDLSIYLLNFFRRKNFSIDECEKKFQALALVRKQSQGNVVWRNAMGK</sequence>
<dbReference type="PROSITE" id="PS50234">
    <property type="entry name" value="VWFA"/>
    <property type="match status" value="1"/>
</dbReference>
<dbReference type="EMBL" id="JAPWDV010000001">
    <property type="protein sequence ID" value="KAJ6222544.1"/>
    <property type="molecule type" value="Genomic_DNA"/>
</dbReference>
<dbReference type="Pfam" id="PF25462">
    <property type="entry name" value="Beta-barrel_INTS6"/>
    <property type="match status" value="1"/>
</dbReference>
<dbReference type="Pfam" id="PF13519">
    <property type="entry name" value="VWA_2"/>
    <property type="match status" value="1"/>
</dbReference>
<feature type="compositionally biased region" description="Low complexity" evidence="1">
    <location>
        <begin position="707"/>
        <end position="727"/>
    </location>
</feature>
<dbReference type="Proteomes" id="UP001142055">
    <property type="component" value="Chromosome 1"/>
</dbReference>
<dbReference type="InterPro" id="IPR057413">
    <property type="entry name" value="Beta-barrel_INTS6"/>
</dbReference>
<reference evidence="3" key="1">
    <citation type="submission" date="2022-12" db="EMBL/GenBank/DDBJ databases">
        <title>Genome assemblies of Blomia tropicalis.</title>
        <authorList>
            <person name="Cui Y."/>
        </authorList>
    </citation>
    <scope>NUCLEOTIDE SEQUENCE</scope>
    <source>
        <tissue evidence="3">Adult mites</tissue>
    </source>
</reference>
<dbReference type="AlphaFoldDB" id="A0A9Q0MBS9"/>
<feature type="domain" description="VWFA" evidence="2">
    <location>
        <begin position="3"/>
        <end position="133"/>
    </location>
</feature>
<name>A0A9Q0MBS9_BLOTA</name>
<dbReference type="InterPro" id="IPR051113">
    <property type="entry name" value="Integrator_subunit6"/>
</dbReference>